<comment type="caution">
    <text evidence="2">The sequence shown here is derived from an EMBL/GenBank/DDBJ whole genome shotgun (WGS) entry which is preliminary data.</text>
</comment>
<evidence type="ECO:0000313" key="2">
    <source>
        <dbReference type="EMBL" id="KAG8370490.1"/>
    </source>
</evidence>
<evidence type="ECO:0000256" key="1">
    <source>
        <dbReference type="SAM" id="MobiDB-lite"/>
    </source>
</evidence>
<name>A0AAV6WNK2_9LAMI</name>
<dbReference type="AlphaFoldDB" id="A0AAV6WNK2"/>
<keyword evidence="3" id="KW-1185">Reference proteome</keyword>
<evidence type="ECO:0000313" key="3">
    <source>
        <dbReference type="Proteomes" id="UP000826271"/>
    </source>
</evidence>
<proteinExistence type="predicted"/>
<organism evidence="2 3">
    <name type="scientific">Buddleja alternifolia</name>
    <dbReference type="NCBI Taxonomy" id="168488"/>
    <lineage>
        <taxon>Eukaryota</taxon>
        <taxon>Viridiplantae</taxon>
        <taxon>Streptophyta</taxon>
        <taxon>Embryophyta</taxon>
        <taxon>Tracheophyta</taxon>
        <taxon>Spermatophyta</taxon>
        <taxon>Magnoliopsida</taxon>
        <taxon>eudicotyledons</taxon>
        <taxon>Gunneridae</taxon>
        <taxon>Pentapetalae</taxon>
        <taxon>asterids</taxon>
        <taxon>lamiids</taxon>
        <taxon>Lamiales</taxon>
        <taxon>Scrophulariaceae</taxon>
        <taxon>Buddlejeae</taxon>
        <taxon>Buddleja</taxon>
    </lineage>
</organism>
<protein>
    <submittedName>
        <fullName evidence="2">Uncharacterized protein</fullName>
    </submittedName>
</protein>
<dbReference type="Proteomes" id="UP000826271">
    <property type="component" value="Unassembled WGS sequence"/>
</dbReference>
<feature type="compositionally biased region" description="Polar residues" evidence="1">
    <location>
        <begin position="80"/>
        <end position="90"/>
    </location>
</feature>
<gene>
    <name evidence="2" type="ORF">BUALT_Bualt14G0122200</name>
</gene>
<reference evidence="2" key="1">
    <citation type="submission" date="2019-10" db="EMBL/GenBank/DDBJ databases">
        <authorList>
            <person name="Zhang R."/>
            <person name="Pan Y."/>
            <person name="Wang J."/>
            <person name="Ma R."/>
            <person name="Yu S."/>
        </authorList>
    </citation>
    <scope>NUCLEOTIDE SEQUENCE</scope>
    <source>
        <strain evidence="2">LA-IB0</strain>
        <tissue evidence="2">Leaf</tissue>
    </source>
</reference>
<sequence length="109" mass="11712">MDTRNCCTGCAGVDNTYSCSNPIRRTTVVPVTSNAVYIVKPGMAKNEGNVGRATVPKESVTVKKEEPVKPEPVKKEENITSHGNAAIPTTTKETVPVKNEETVKVNARV</sequence>
<feature type="compositionally biased region" description="Basic and acidic residues" evidence="1">
    <location>
        <begin position="60"/>
        <end position="79"/>
    </location>
</feature>
<feature type="region of interest" description="Disordered" evidence="1">
    <location>
        <begin position="59"/>
        <end position="90"/>
    </location>
</feature>
<dbReference type="EMBL" id="WHWC01000014">
    <property type="protein sequence ID" value="KAG8370490.1"/>
    <property type="molecule type" value="Genomic_DNA"/>
</dbReference>
<accession>A0AAV6WNK2</accession>